<comment type="subcellular location">
    <subcellularLocation>
        <location evidence="1">Cell membrane</location>
        <topology evidence="1">Multi-pass membrane protein</topology>
    </subcellularLocation>
</comment>
<dbReference type="RefSeq" id="WP_134359469.1">
    <property type="nucleotide sequence ID" value="NZ_CP038033.1"/>
</dbReference>
<gene>
    <name evidence="7" type="ORF">E3U44_18220</name>
</gene>
<evidence type="ECO:0000256" key="1">
    <source>
        <dbReference type="ARBA" id="ARBA00004651"/>
    </source>
</evidence>
<feature type="transmembrane region" description="Helical" evidence="6">
    <location>
        <begin position="74"/>
        <end position="96"/>
    </location>
</feature>
<keyword evidence="2" id="KW-1003">Cell membrane</keyword>
<dbReference type="PANTHER" id="PTHR10010:SF46">
    <property type="entry name" value="SODIUM-DEPENDENT PHOSPHATE TRANSPORT PROTEIN 2B"/>
    <property type="match status" value="1"/>
</dbReference>
<keyword evidence="3 6" id="KW-0812">Transmembrane</keyword>
<feature type="transmembrane region" description="Helical" evidence="6">
    <location>
        <begin position="141"/>
        <end position="160"/>
    </location>
</feature>
<dbReference type="GO" id="GO:0005886">
    <property type="term" value="C:plasma membrane"/>
    <property type="evidence" value="ECO:0007669"/>
    <property type="project" value="UniProtKB-SubCell"/>
</dbReference>
<dbReference type="KEGG" id="nwr:E3U44_18220"/>
<reference evidence="7 8" key="1">
    <citation type="submission" date="2019-03" db="EMBL/GenBank/DDBJ databases">
        <title>The genome sequence of Nitrosococcus wardiae strain D1FHST reveals the archetypal metabolic capacity of ammonia-oxidizing Gammaproteobacteria.</title>
        <authorList>
            <person name="Wang L."/>
            <person name="Lim C.K."/>
            <person name="Hanson T.E."/>
            <person name="Dang H."/>
            <person name="Klotz M.G."/>
        </authorList>
    </citation>
    <scope>NUCLEOTIDE SEQUENCE [LARGE SCALE GENOMIC DNA]</scope>
    <source>
        <strain evidence="7 8">D1FHS</strain>
    </source>
</reference>
<evidence type="ECO:0000256" key="3">
    <source>
        <dbReference type="ARBA" id="ARBA00022692"/>
    </source>
</evidence>
<dbReference type="OrthoDB" id="9763003at2"/>
<evidence type="ECO:0000313" key="8">
    <source>
        <dbReference type="Proteomes" id="UP000294325"/>
    </source>
</evidence>
<evidence type="ECO:0000256" key="6">
    <source>
        <dbReference type="SAM" id="Phobius"/>
    </source>
</evidence>
<dbReference type="NCBIfam" id="NF037997">
    <property type="entry name" value="Na_Pi_symport"/>
    <property type="match status" value="1"/>
</dbReference>
<dbReference type="EMBL" id="CP038033">
    <property type="protein sequence ID" value="QBQ56219.1"/>
    <property type="molecule type" value="Genomic_DNA"/>
</dbReference>
<keyword evidence="8" id="KW-1185">Reference proteome</keyword>
<dbReference type="Pfam" id="PF02690">
    <property type="entry name" value="Na_Pi_cotrans"/>
    <property type="match status" value="2"/>
</dbReference>
<dbReference type="AlphaFoldDB" id="A0A4P7C361"/>
<name>A0A4P7C361_9GAMM</name>
<feature type="transmembrane region" description="Helical" evidence="6">
    <location>
        <begin position="45"/>
        <end position="67"/>
    </location>
</feature>
<keyword evidence="4 6" id="KW-1133">Transmembrane helix</keyword>
<keyword evidence="5 6" id="KW-0472">Membrane</keyword>
<organism evidence="7 8">
    <name type="scientific">Nitrosococcus wardiae</name>
    <dbReference type="NCBI Taxonomy" id="1814290"/>
    <lineage>
        <taxon>Bacteria</taxon>
        <taxon>Pseudomonadati</taxon>
        <taxon>Pseudomonadota</taxon>
        <taxon>Gammaproteobacteria</taxon>
        <taxon>Chromatiales</taxon>
        <taxon>Chromatiaceae</taxon>
        <taxon>Nitrosococcus</taxon>
    </lineage>
</organism>
<feature type="transmembrane region" description="Helical" evidence="6">
    <location>
        <begin position="7"/>
        <end position="25"/>
    </location>
</feature>
<evidence type="ECO:0000256" key="4">
    <source>
        <dbReference type="ARBA" id="ARBA00022989"/>
    </source>
</evidence>
<feature type="transmembrane region" description="Helical" evidence="6">
    <location>
        <begin position="180"/>
        <end position="204"/>
    </location>
</feature>
<proteinExistence type="predicted"/>
<dbReference type="Proteomes" id="UP000294325">
    <property type="component" value="Chromosome"/>
</dbReference>
<dbReference type="GO" id="GO:0044341">
    <property type="term" value="P:sodium-dependent phosphate transport"/>
    <property type="evidence" value="ECO:0007669"/>
    <property type="project" value="InterPro"/>
</dbReference>
<feature type="transmembrane region" description="Helical" evidence="6">
    <location>
        <begin position="290"/>
        <end position="311"/>
    </location>
</feature>
<sequence>MLWMNKIEFILITLGFLTGIASFIYGVTLTSRGLRAVGSARMKNILATSTRNAFMGVLTGALATVVLESSSVTIIMVIALVNAGLLTFEQSLGVILGANIGTTIGTEIIALDITTYLAIPMLLIGGLILRAKKTRIRQVGISLLGMGLIFFGLAVMSGSLNPLRDYPPLIESLSKLEDPFWGVLSGGLVTLMIQSSSATLGIIISLADQGLITLSGAVAAILGAEIATCSDTLLATIGRSREAVRAGIFHLFFNISTVTLGILFFFPFLELVEWISLDASLPRQVANAQVLFNLLGVLLFIQFIPLIAKIINTVIPNKYGL</sequence>
<accession>A0A4P7C361</accession>
<dbReference type="GO" id="GO:0005436">
    <property type="term" value="F:sodium:phosphate symporter activity"/>
    <property type="evidence" value="ECO:0007669"/>
    <property type="project" value="InterPro"/>
</dbReference>
<protein>
    <submittedName>
        <fullName evidence="7">Na/Pi cotransporter family protein</fullName>
    </submittedName>
</protein>
<evidence type="ECO:0000256" key="5">
    <source>
        <dbReference type="ARBA" id="ARBA00023136"/>
    </source>
</evidence>
<feature type="transmembrane region" description="Helical" evidence="6">
    <location>
        <begin position="248"/>
        <end position="269"/>
    </location>
</feature>
<evidence type="ECO:0000256" key="2">
    <source>
        <dbReference type="ARBA" id="ARBA00022475"/>
    </source>
</evidence>
<evidence type="ECO:0000313" key="7">
    <source>
        <dbReference type="EMBL" id="QBQ56219.1"/>
    </source>
</evidence>
<feature type="transmembrane region" description="Helical" evidence="6">
    <location>
        <begin position="108"/>
        <end position="129"/>
    </location>
</feature>
<dbReference type="InterPro" id="IPR003841">
    <property type="entry name" value="Na/Pi_transpt"/>
</dbReference>
<dbReference type="PANTHER" id="PTHR10010">
    <property type="entry name" value="SOLUTE CARRIER FAMILY 34 SODIUM PHOSPHATE , MEMBER 2-RELATED"/>
    <property type="match status" value="1"/>
</dbReference>